<keyword evidence="2" id="KW-0521">NADP</keyword>
<dbReference type="AlphaFoldDB" id="W7QWH9"/>
<dbReference type="Gene3D" id="3.40.605.10">
    <property type="entry name" value="Aldehyde Dehydrogenase, Chain A, domain 1"/>
    <property type="match status" value="1"/>
</dbReference>
<dbReference type="Gene3D" id="3.40.309.10">
    <property type="entry name" value="Aldehyde Dehydrogenase, Chain A, domain 2"/>
    <property type="match status" value="1"/>
</dbReference>
<sequence length="454" mass="49352">MLVSTNPHNEECVNSYATFNKAEIDNALNAANRQFTSWKNTSYEQRAQTLKAVAAALRNDKENLAHLMAVEMGKPLKEGLGEVEKAAWCAEHYADNAKTYLQSEDIESDAIESYVCYQPLGCILGILPWNAPIWLAFRFLAPSLMAGNTCIMKHDPSVQGCANAIMHAFKSAMAPDNIVTNLPIDNAEITNIIKDRRIAGVSFTGSSATGAKVAADAGSVLIPYVLELGGSDPCVVLADAELEKAADIACLSRIINAGQSCIAAKRIIVEESIYDQFITLLKDRLERLKVGDPLDNATQVGPLARKDIQQNLHRQVKESIEQGANCLLGGTIPDNQKGYYYPVTLLTDVTPSMTVFNEETFGPVMCVTKAKDINTALNLANQTVYGLGAAIWTKNLEHQQRFMQELQAGQVAVNGIVKTDPRLPSGGIKSSGIGRELGPHGIREFVNCKQIWVG</sequence>
<dbReference type="eggNOG" id="COG1012">
    <property type="taxonomic scope" value="Bacteria"/>
</dbReference>
<dbReference type="EMBL" id="ARZY01000001">
    <property type="protein sequence ID" value="EWH12088.1"/>
    <property type="molecule type" value="Genomic_DNA"/>
</dbReference>
<dbReference type="GO" id="GO:0004030">
    <property type="term" value="F:aldehyde dehydrogenase [NAD(P)+] activity"/>
    <property type="evidence" value="ECO:0007669"/>
    <property type="project" value="InterPro"/>
</dbReference>
<dbReference type="InterPro" id="IPR016161">
    <property type="entry name" value="Ald_DH/histidinol_DH"/>
</dbReference>
<evidence type="ECO:0000259" key="4">
    <source>
        <dbReference type="Pfam" id="PF00171"/>
    </source>
</evidence>
<dbReference type="InterPro" id="IPR044148">
    <property type="entry name" value="ALDH_GabD1-like"/>
</dbReference>
<accession>W7QWH9</accession>
<protein>
    <submittedName>
        <fullName evidence="5">Succinate-semialdehyde dehydrogenase</fullName>
    </submittedName>
</protein>
<comment type="caution">
    <text evidence="5">The sequence shown here is derived from an EMBL/GenBank/DDBJ whole genome shotgun (WGS) entry which is preliminary data.</text>
</comment>
<dbReference type="InterPro" id="IPR016163">
    <property type="entry name" value="Ald_DH_C"/>
</dbReference>
<dbReference type="PATRIC" id="fig|1328313.3.peg.33"/>
<feature type="domain" description="Aldehyde dehydrogenase" evidence="4">
    <location>
        <begin position="4"/>
        <end position="451"/>
    </location>
</feature>
<dbReference type="SUPFAM" id="SSF53720">
    <property type="entry name" value="ALDH-like"/>
    <property type="match status" value="1"/>
</dbReference>
<evidence type="ECO:0000313" key="6">
    <source>
        <dbReference type="Proteomes" id="UP000019276"/>
    </source>
</evidence>
<dbReference type="FunFam" id="3.40.309.10:FF:000010">
    <property type="entry name" value="Gamma-aminobutyraldehyde dehydrogenase"/>
    <property type="match status" value="1"/>
</dbReference>
<keyword evidence="3" id="KW-0560">Oxidoreductase</keyword>
<name>W7QWH9_9ALTE</name>
<dbReference type="InterPro" id="IPR047110">
    <property type="entry name" value="GABD/Sad-like"/>
</dbReference>
<gene>
    <name evidence="5" type="ORF">DS2_00150</name>
</gene>
<comment type="similarity">
    <text evidence="1">Belongs to the aldehyde dehydrogenase family.</text>
</comment>
<evidence type="ECO:0000256" key="1">
    <source>
        <dbReference type="ARBA" id="ARBA00009986"/>
    </source>
</evidence>
<organism evidence="5 6">
    <name type="scientific">Catenovulum agarivorans DS-2</name>
    <dbReference type="NCBI Taxonomy" id="1328313"/>
    <lineage>
        <taxon>Bacteria</taxon>
        <taxon>Pseudomonadati</taxon>
        <taxon>Pseudomonadota</taxon>
        <taxon>Gammaproteobacteria</taxon>
        <taxon>Alteromonadales</taxon>
        <taxon>Alteromonadaceae</taxon>
        <taxon>Catenovulum</taxon>
    </lineage>
</organism>
<dbReference type="InterPro" id="IPR016162">
    <property type="entry name" value="Ald_DH_N"/>
</dbReference>
<evidence type="ECO:0000313" key="5">
    <source>
        <dbReference type="EMBL" id="EWH12088.1"/>
    </source>
</evidence>
<reference evidence="5 6" key="1">
    <citation type="journal article" date="2014" name="Genome Announc.">
        <title>Draft Genome Sequence of the Agar-Degrading Bacterium Catenovulum sp. Strain DS-2, Isolated from Intestines of Haliotis diversicolor.</title>
        <authorList>
            <person name="Shan D."/>
            <person name="Li X."/>
            <person name="Gu Z."/>
            <person name="Wei G."/>
            <person name="Gao Z."/>
            <person name="Shao Z."/>
        </authorList>
    </citation>
    <scope>NUCLEOTIDE SEQUENCE [LARGE SCALE GENOMIC DNA]</scope>
    <source>
        <strain evidence="5 6">DS-2</strain>
    </source>
</reference>
<dbReference type="OrthoDB" id="9812625at2"/>
<dbReference type="RefSeq" id="WP_035012548.1">
    <property type="nucleotide sequence ID" value="NZ_ARZY01000001.1"/>
</dbReference>
<dbReference type="PANTHER" id="PTHR43217:SF1">
    <property type="entry name" value="SUCCINATE SEMIALDEHYDE DEHYDROGENASE [NAD(P)+] SAD"/>
    <property type="match status" value="1"/>
</dbReference>
<keyword evidence="6" id="KW-1185">Reference proteome</keyword>
<dbReference type="Proteomes" id="UP000019276">
    <property type="component" value="Unassembled WGS sequence"/>
</dbReference>
<evidence type="ECO:0000256" key="3">
    <source>
        <dbReference type="ARBA" id="ARBA00023002"/>
    </source>
</evidence>
<dbReference type="STRING" id="1328313.DS2_00150"/>
<dbReference type="InterPro" id="IPR015590">
    <property type="entry name" value="Aldehyde_DH_dom"/>
</dbReference>
<dbReference type="Pfam" id="PF00171">
    <property type="entry name" value="Aldedh"/>
    <property type="match status" value="1"/>
</dbReference>
<dbReference type="GO" id="GO:0004777">
    <property type="term" value="F:succinate-semialdehyde dehydrogenase (NAD+) activity"/>
    <property type="evidence" value="ECO:0007669"/>
    <property type="project" value="TreeGrafter"/>
</dbReference>
<dbReference type="CDD" id="cd07100">
    <property type="entry name" value="ALDH_SSADH1_GabD1"/>
    <property type="match status" value="1"/>
</dbReference>
<proteinExistence type="inferred from homology"/>
<dbReference type="PANTHER" id="PTHR43217">
    <property type="entry name" value="SUCCINATE SEMIALDEHYDE DEHYDROGENASE [NAD(P)+] SAD"/>
    <property type="match status" value="1"/>
</dbReference>
<evidence type="ECO:0000256" key="2">
    <source>
        <dbReference type="ARBA" id="ARBA00022857"/>
    </source>
</evidence>
<dbReference type="FunFam" id="3.40.605.10:FF:000012">
    <property type="entry name" value="NAD-dependent succinate-semialdehyde dehydrogenase"/>
    <property type="match status" value="1"/>
</dbReference>